<protein>
    <recommendedName>
        <fullName evidence="1">Zinc knuckle CX2CX4HX4C domain-containing protein</fullName>
    </recommendedName>
</protein>
<dbReference type="InterPro" id="IPR025836">
    <property type="entry name" value="Zn_knuckle_CX2CX4HX4C"/>
</dbReference>
<name>A0AAW0M0L3_QUESU</name>
<evidence type="ECO:0000259" key="1">
    <source>
        <dbReference type="Pfam" id="PF14392"/>
    </source>
</evidence>
<dbReference type="Pfam" id="PF14392">
    <property type="entry name" value="zf-CCHC_4"/>
    <property type="match status" value="1"/>
</dbReference>
<feature type="domain" description="Zinc knuckle CX2CX4HX4C" evidence="1">
    <location>
        <begin position="15"/>
        <end position="62"/>
    </location>
</feature>
<evidence type="ECO:0000313" key="2">
    <source>
        <dbReference type="EMBL" id="KAK7856347.1"/>
    </source>
</evidence>
<organism evidence="2 3">
    <name type="scientific">Quercus suber</name>
    <name type="common">Cork oak</name>
    <dbReference type="NCBI Taxonomy" id="58331"/>
    <lineage>
        <taxon>Eukaryota</taxon>
        <taxon>Viridiplantae</taxon>
        <taxon>Streptophyta</taxon>
        <taxon>Embryophyta</taxon>
        <taxon>Tracheophyta</taxon>
        <taxon>Spermatophyta</taxon>
        <taxon>Magnoliopsida</taxon>
        <taxon>eudicotyledons</taxon>
        <taxon>Gunneridae</taxon>
        <taxon>Pentapetalae</taxon>
        <taxon>rosids</taxon>
        <taxon>fabids</taxon>
        <taxon>Fagales</taxon>
        <taxon>Fagaceae</taxon>
        <taxon>Quercus</taxon>
    </lineage>
</organism>
<accession>A0AAW0M0L3</accession>
<gene>
    <name evidence="2" type="ORF">CFP56_023714</name>
</gene>
<sequence length="226" mass="25673">MVHIMFEIDLPRVGIDIAKPLRKGRKLALRDGQDNWVCFKYERMPNICHWCGKLTHMDRECPIRLKGKNTLKEAEQQFAPWMRAATPNLARKSVVRVAGFEENESETEDSGQENKPVQSWCKKLDTPFRVRLFQVQQRLDDHASAMEMISQRLDALDNNFKGLQALFEERLPAVQQQEGSAPQPENHPEAEGSVLLCAVVGRAVEGLYIQRGREAGKACTELVTSS</sequence>
<keyword evidence="3" id="KW-1185">Reference proteome</keyword>
<comment type="caution">
    <text evidence="2">The sequence shown here is derived from an EMBL/GenBank/DDBJ whole genome shotgun (WGS) entry which is preliminary data.</text>
</comment>
<reference evidence="2 3" key="1">
    <citation type="journal article" date="2018" name="Sci. Data">
        <title>The draft genome sequence of cork oak.</title>
        <authorList>
            <person name="Ramos A.M."/>
            <person name="Usie A."/>
            <person name="Barbosa P."/>
            <person name="Barros P.M."/>
            <person name="Capote T."/>
            <person name="Chaves I."/>
            <person name="Simoes F."/>
            <person name="Abreu I."/>
            <person name="Carrasquinho I."/>
            <person name="Faro C."/>
            <person name="Guimaraes J.B."/>
            <person name="Mendonca D."/>
            <person name="Nobrega F."/>
            <person name="Rodrigues L."/>
            <person name="Saibo N.J.M."/>
            <person name="Varela M.C."/>
            <person name="Egas C."/>
            <person name="Matos J."/>
            <person name="Miguel C.M."/>
            <person name="Oliveira M.M."/>
            <person name="Ricardo C.P."/>
            <person name="Goncalves S."/>
        </authorList>
    </citation>
    <scope>NUCLEOTIDE SEQUENCE [LARGE SCALE GENOMIC DNA]</scope>
    <source>
        <strain evidence="3">cv. HL8</strain>
    </source>
</reference>
<dbReference type="AlphaFoldDB" id="A0AAW0M0L3"/>
<proteinExistence type="predicted"/>
<dbReference type="EMBL" id="PKMF04000037">
    <property type="protein sequence ID" value="KAK7856347.1"/>
    <property type="molecule type" value="Genomic_DNA"/>
</dbReference>
<dbReference type="Proteomes" id="UP000237347">
    <property type="component" value="Unassembled WGS sequence"/>
</dbReference>
<evidence type="ECO:0000313" key="3">
    <source>
        <dbReference type="Proteomes" id="UP000237347"/>
    </source>
</evidence>